<comment type="caution">
    <text evidence="1">The sequence shown here is derived from an EMBL/GenBank/DDBJ whole genome shotgun (WGS) entry which is preliminary data.</text>
</comment>
<sequence>MKIMNANRLNDMDVLNMKQQAKLASSMQKIGKTKRKIEVHLSKSSQKYLDQVIIELKKQMDANTSSALPNILSFFNYLQKQVHVEKKAKREKLKSFKLSYEEQDFLVLQIKSMIKEVERQRENLKFYNLIKKLIFSSVKAQNELLLKELTNKK</sequence>
<dbReference type="RefSeq" id="WP_285152861.1">
    <property type="nucleotide sequence ID" value="NZ_JASSPP010000004.1"/>
</dbReference>
<gene>
    <name evidence="1" type="ORF">QQA45_03350</name>
</gene>
<evidence type="ECO:0000313" key="2">
    <source>
        <dbReference type="Proteomes" id="UP001225134"/>
    </source>
</evidence>
<dbReference type="EMBL" id="JASSPP010000004">
    <property type="protein sequence ID" value="MDK9580552.1"/>
    <property type="molecule type" value="Genomic_DNA"/>
</dbReference>
<protein>
    <submittedName>
        <fullName evidence="1">Viral A-type inclusion protein</fullName>
    </submittedName>
</protein>
<reference evidence="1 2" key="1">
    <citation type="submission" date="2023-06" db="EMBL/GenBank/DDBJ databases">
        <title>Antibody response to the Sneathia vaginalis cytopathogenic toxin A during pregnancy.</title>
        <authorList>
            <person name="Mccoy Z.T."/>
            <person name="Serrano M.G."/>
            <person name="Spaine K."/>
            <person name="Edwards D.J."/>
            <person name="Buck G.A."/>
            <person name="Jefferson K."/>
        </authorList>
    </citation>
    <scope>NUCLEOTIDE SEQUENCE [LARGE SCALE GENOMIC DNA]</scope>
    <source>
        <strain evidence="1 2">CCUG 42621</strain>
    </source>
</reference>
<dbReference type="Proteomes" id="UP001225134">
    <property type="component" value="Unassembled WGS sequence"/>
</dbReference>
<proteinExistence type="predicted"/>
<accession>A0ABT7HJ56</accession>
<organism evidence="1 2">
    <name type="scientific">Sneathia sanguinegens</name>
    <dbReference type="NCBI Taxonomy" id="40543"/>
    <lineage>
        <taxon>Bacteria</taxon>
        <taxon>Fusobacteriati</taxon>
        <taxon>Fusobacteriota</taxon>
        <taxon>Fusobacteriia</taxon>
        <taxon>Fusobacteriales</taxon>
        <taxon>Leptotrichiaceae</taxon>
        <taxon>Sneathia</taxon>
    </lineage>
</organism>
<name>A0ABT7HJ56_9FUSO</name>
<evidence type="ECO:0000313" key="1">
    <source>
        <dbReference type="EMBL" id="MDK9580552.1"/>
    </source>
</evidence>
<keyword evidence="2" id="KW-1185">Reference proteome</keyword>